<sequence>MRVARVARIGTGLHVFTDYSGLTVWNSPL</sequence>
<keyword evidence="2" id="KW-1185">Reference proteome</keyword>
<protein>
    <submittedName>
        <fullName evidence="1">Uncharacterized protein</fullName>
    </submittedName>
</protein>
<name>A0A4R8M055_9BURK</name>
<evidence type="ECO:0000313" key="2">
    <source>
        <dbReference type="Proteomes" id="UP000295509"/>
    </source>
</evidence>
<accession>A0A4R8M055</accession>
<comment type="caution">
    <text evidence="1">The sequence shown here is derived from an EMBL/GenBank/DDBJ whole genome shotgun (WGS) entry which is preliminary data.</text>
</comment>
<proteinExistence type="predicted"/>
<dbReference type="AlphaFoldDB" id="A0A4R8M055"/>
<dbReference type="Proteomes" id="UP000295509">
    <property type="component" value="Unassembled WGS sequence"/>
</dbReference>
<reference evidence="1 2" key="1">
    <citation type="submission" date="2019-03" db="EMBL/GenBank/DDBJ databases">
        <title>Genomic Encyclopedia of Type Strains, Phase III (KMG-III): the genomes of soil and plant-associated and newly described type strains.</title>
        <authorList>
            <person name="Whitman W."/>
        </authorList>
    </citation>
    <scope>NUCLEOTIDE SEQUENCE [LARGE SCALE GENOMIC DNA]</scope>
    <source>
        <strain evidence="1 2">LMG 29544</strain>
    </source>
</reference>
<gene>
    <name evidence="1" type="ORF">BX592_10346</name>
</gene>
<evidence type="ECO:0000313" key="1">
    <source>
        <dbReference type="EMBL" id="TDY53236.1"/>
    </source>
</evidence>
<dbReference type="EMBL" id="SORE01000003">
    <property type="protein sequence ID" value="TDY53236.1"/>
    <property type="molecule type" value="Genomic_DNA"/>
</dbReference>
<organism evidence="1 2">
    <name type="scientific">Paraburkholderia rhizosphaerae</name>
    <dbReference type="NCBI Taxonomy" id="480658"/>
    <lineage>
        <taxon>Bacteria</taxon>
        <taxon>Pseudomonadati</taxon>
        <taxon>Pseudomonadota</taxon>
        <taxon>Betaproteobacteria</taxon>
        <taxon>Burkholderiales</taxon>
        <taxon>Burkholderiaceae</taxon>
        <taxon>Paraburkholderia</taxon>
    </lineage>
</organism>